<feature type="domain" description="Wall-associated receptor kinase" evidence="7">
    <location>
        <begin position="160"/>
        <end position="207"/>
    </location>
</feature>
<sequence length="293" mass="31973">MIAFGALLLQFLQVTLVVSQAKPGCQDKCGNISIPYPFGIGENCFREGFGIDCNSTNDGLVPFISGSNIDITNISLSTGEIIVNQYIARDCYNRTGFQVRNNRPTFKLRNSGIFTLSHTQNKFTVLGCDTYAYIGPPYDDPDFQTGCRTICKEPNMVIDGSCSGIGCCQTSIPKGVKKMMIVIQSFNNHTNVSSFNPCGYAFLADLNWFKFHGLSDLLSKFYEKNNGEAPLVLDWAVGNQTCEEAQRAPNSDHACVSENSYCYDSTNGPGYRCNCSVGCLGNPYLHGGCVCGS</sequence>
<reference evidence="9" key="1">
    <citation type="journal article" date="2023" name="Nat. Commun.">
        <title>Diploid and tetraploid genomes of Acorus and the evolution of monocots.</title>
        <authorList>
            <person name="Ma L."/>
            <person name="Liu K.W."/>
            <person name="Li Z."/>
            <person name="Hsiao Y.Y."/>
            <person name="Qi Y."/>
            <person name="Fu T."/>
            <person name="Tang G.D."/>
            <person name="Zhang D."/>
            <person name="Sun W.H."/>
            <person name="Liu D.K."/>
            <person name="Li Y."/>
            <person name="Chen G.Z."/>
            <person name="Liu X.D."/>
            <person name="Liao X.Y."/>
            <person name="Jiang Y.T."/>
            <person name="Yu X."/>
            <person name="Hao Y."/>
            <person name="Huang J."/>
            <person name="Zhao X.W."/>
            <person name="Ke S."/>
            <person name="Chen Y.Y."/>
            <person name="Wu W.L."/>
            <person name="Hsu J.L."/>
            <person name="Lin Y.F."/>
            <person name="Huang M.D."/>
            <person name="Li C.Y."/>
            <person name="Huang L."/>
            <person name="Wang Z.W."/>
            <person name="Zhao X."/>
            <person name="Zhong W.Y."/>
            <person name="Peng D.H."/>
            <person name="Ahmad S."/>
            <person name="Lan S."/>
            <person name="Zhang J.S."/>
            <person name="Tsai W.C."/>
            <person name="Van de Peer Y."/>
            <person name="Liu Z.J."/>
        </authorList>
    </citation>
    <scope>NUCLEOTIDE SEQUENCE</scope>
    <source>
        <strain evidence="9">SCP</strain>
    </source>
</reference>
<proteinExistence type="predicted"/>
<keyword evidence="9" id="KW-0675">Receptor</keyword>
<keyword evidence="5" id="KW-0325">Glycoprotein</keyword>
<dbReference type="GO" id="GO:0004674">
    <property type="term" value="F:protein serine/threonine kinase activity"/>
    <property type="evidence" value="ECO:0007669"/>
    <property type="project" value="InterPro"/>
</dbReference>
<feature type="chain" id="PRO_5043776421" evidence="6">
    <location>
        <begin position="22"/>
        <end position="293"/>
    </location>
</feature>
<protein>
    <submittedName>
        <fullName evidence="9">Wall-associated receptor kinase 5</fullName>
    </submittedName>
</protein>
<evidence type="ECO:0000259" key="7">
    <source>
        <dbReference type="Pfam" id="PF08488"/>
    </source>
</evidence>
<comment type="caution">
    <text evidence="9">The sequence shown here is derived from an EMBL/GenBank/DDBJ whole genome shotgun (WGS) entry which is preliminary data.</text>
</comment>
<evidence type="ECO:0000313" key="9">
    <source>
        <dbReference type="EMBL" id="KAK1267571.1"/>
    </source>
</evidence>
<gene>
    <name evidence="9" type="ORF">QJS04_geneDACA000294</name>
</gene>
<keyword evidence="3 6" id="KW-0732">Signal</keyword>
<organism evidence="9 10">
    <name type="scientific">Acorus gramineus</name>
    <name type="common">Dwarf sweet flag</name>
    <dbReference type="NCBI Taxonomy" id="55184"/>
    <lineage>
        <taxon>Eukaryota</taxon>
        <taxon>Viridiplantae</taxon>
        <taxon>Streptophyta</taxon>
        <taxon>Embryophyta</taxon>
        <taxon>Tracheophyta</taxon>
        <taxon>Spermatophyta</taxon>
        <taxon>Magnoliopsida</taxon>
        <taxon>Liliopsida</taxon>
        <taxon>Acoraceae</taxon>
        <taxon>Acorus</taxon>
    </lineage>
</organism>
<keyword evidence="9" id="KW-0418">Kinase</keyword>
<dbReference type="GO" id="GO:0030247">
    <property type="term" value="F:polysaccharide binding"/>
    <property type="evidence" value="ECO:0007669"/>
    <property type="project" value="InterPro"/>
</dbReference>
<evidence type="ECO:0000256" key="4">
    <source>
        <dbReference type="ARBA" id="ARBA00023157"/>
    </source>
</evidence>
<evidence type="ECO:0000256" key="2">
    <source>
        <dbReference type="ARBA" id="ARBA00022679"/>
    </source>
</evidence>
<name>A0AAV9ATI9_ACOGR</name>
<comment type="subcellular location">
    <subcellularLocation>
        <location evidence="1">Membrane</location>
        <topology evidence="1">Single-pass type I membrane protein</topology>
    </subcellularLocation>
</comment>
<dbReference type="Proteomes" id="UP001179952">
    <property type="component" value="Unassembled WGS sequence"/>
</dbReference>
<keyword evidence="10" id="KW-1185">Reference proteome</keyword>
<evidence type="ECO:0000313" key="10">
    <source>
        <dbReference type="Proteomes" id="UP001179952"/>
    </source>
</evidence>
<dbReference type="PANTHER" id="PTHR33491">
    <property type="entry name" value="OSJNBA0016N04.9 PROTEIN"/>
    <property type="match status" value="1"/>
</dbReference>
<dbReference type="AlphaFoldDB" id="A0AAV9ATI9"/>
<evidence type="ECO:0000256" key="6">
    <source>
        <dbReference type="SAM" id="SignalP"/>
    </source>
</evidence>
<keyword evidence="2" id="KW-0808">Transferase</keyword>
<dbReference type="InterPro" id="IPR025287">
    <property type="entry name" value="WAK_GUB"/>
</dbReference>
<dbReference type="Pfam" id="PF08488">
    <property type="entry name" value="WAK"/>
    <property type="match status" value="1"/>
</dbReference>
<feature type="domain" description="Wall-associated receptor kinase galacturonan-binding" evidence="8">
    <location>
        <begin position="25"/>
        <end position="84"/>
    </location>
</feature>
<evidence type="ECO:0000256" key="1">
    <source>
        <dbReference type="ARBA" id="ARBA00004479"/>
    </source>
</evidence>
<dbReference type="InterPro" id="IPR013695">
    <property type="entry name" value="WAK"/>
</dbReference>
<evidence type="ECO:0000256" key="3">
    <source>
        <dbReference type="ARBA" id="ARBA00022729"/>
    </source>
</evidence>
<dbReference type="Pfam" id="PF13947">
    <property type="entry name" value="GUB_WAK_bind"/>
    <property type="match status" value="1"/>
</dbReference>
<evidence type="ECO:0000256" key="5">
    <source>
        <dbReference type="ARBA" id="ARBA00023180"/>
    </source>
</evidence>
<dbReference type="GO" id="GO:0016020">
    <property type="term" value="C:membrane"/>
    <property type="evidence" value="ECO:0007669"/>
    <property type="project" value="UniProtKB-SubCell"/>
</dbReference>
<dbReference type="EMBL" id="JAUJYN010000007">
    <property type="protein sequence ID" value="KAK1267571.1"/>
    <property type="molecule type" value="Genomic_DNA"/>
</dbReference>
<reference evidence="9" key="2">
    <citation type="submission" date="2023-06" db="EMBL/GenBank/DDBJ databases">
        <authorList>
            <person name="Ma L."/>
            <person name="Liu K.-W."/>
            <person name="Li Z."/>
            <person name="Hsiao Y.-Y."/>
            <person name="Qi Y."/>
            <person name="Fu T."/>
            <person name="Tang G."/>
            <person name="Zhang D."/>
            <person name="Sun W.-H."/>
            <person name="Liu D.-K."/>
            <person name="Li Y."/>
            <person name="Chen G.-Z."/>
            <person name="Liu X.-D."/>
            <person name="Liao X.-Y."/>
            <person name="Jiang Y.-T."/>
            <person name="Yu X."/>
            <person name="Hao Y."/>
            <person name="Huang J."/>
            <person name="Zhao X.-W."/>
            <person name="Ke S."/>
            <person name="Chen Y.-Y."/>
            <person name="Wu W.-L."/>
            <person name="Hsu J.-L."/>
            <person name="Lin Y.-F."/>
            <person name="Huang M.-D."/>
            <person name="Li C.-Y."/>
            <person name="Huang L."/>
            <person name="Wang Z.-W."/>
            <person name="Zhao X."/>
            <person name="Zhong W.-Y."/>
            <person name="Peng D.-H."/>
            <person name="Ahmad S."/>
            <person name="Lan S."/>
            <person name="Zhang J.-S."/>
            <person name="Tsai W.-C."/>
            <person name="Van De Peer Y."/>
            <person name="Liu Z.-J."/>
        </authorList>
    </citation>
    <scope>NUCLEOTIDE SEQUENCE</scope>
    <source>
        <strain evidence="9">SCP</strain>
        <tissue evidence="9">Leaves</tissue>
    </source>
</reference>
<feature type="signal peptide" evidence="6">
    <location>
        <begin position="1"/>
        <end position="21"/>
    </location>
</feature>
<keyword evidence="4" id="KW-1015">Disulfide bond</keyword>
<accession>A0AAV9ATI9</accession>
<evidence type="ECO:0000259" key="8">
    <source>
        <dbReference type="Pfam" id="PF13947"/>
    </source>
</evidence>